<proteinExistence type="inferred from homology"/>
<dbReference type="Gene3D" id="3.20.20.80">
    <property type="entry name" value="Glycosidases"/>
    <property type="match status" value="1"/>
</dbReference>
<dbReference type="SUPFAM" id="SSF51445">
    <property type="entry name" value="(Trans)glycosidases"/>
    <property type="match status" value="1"/>
</dbReference>
<dbReference type="EMBL" id="CAUYUJ010019671">
    <property type="protein sequence ID" value="CAK0892830.1"/>
    <property type="molecule type" value="Genomic_DNA"/>
</dbReference>
<organism evidence="8 9">
    <name type="scientific">Prorocentrum cordatum</name>
    <dbReference type="NCBI Taxonomy" id="2364126"/>
    <lineage>
        <taxon>Eukaryota</taxon>
        <taxon>Sar</taxon>
        <taxon>Alveolata</taxon>
        <taxon>Dinophyceae</taxon>
        <taxon>Prorocentrales</taxon>
        <taxon>Prorocentraceae</taxon>
        <taxon>Prorocentrum</taxon>
    </lineage>
</organism>
<dbReference type="InterPro" id="IPR016286">
    <property type="entry name" value="FUC_metazoa-typ"/>
</dbReference>
<evidence type="ECO:0000256" key="6">
    <source>
        <dbReference type="ARBA" id="ARBA00023295"/>
    </source>
</evidence>
<keyword evidence="9" id="KW-1185">Reference proteome</keyword>
<keyword evidence="5" id="KW-0378">Hydrolase</keyword>
<gene>
    <name evidence="8" type="ORF">PCOR1329_LOCUS72377</name>
</gene>
<dbReference type="InterPro" id="IPR017853">
    <property type="entry name" value="GH"/>
</dbReference>
<accession>A0ABN9X564</accession>
<dbReference type="PRINTS" id="PR00741">
    <property type="entry name" value="GLHYDRLASE29"/>
</dbReference>
<dbReference type="InterPro" id="IPR057739">
    <property type="entry name" value="Glyco_hydro_29_N"/>
</dbReference>
<dbReference type="EC" id="3.2.1.51" evidence="3"/>
<dbReference type="PANTHER" id="PTHR10030:SF37">
    <property type="entry name" value="ALPHA-L-FUCOSIDASE-RELATED"/>
    <property type="match status" value="1"/>
</dbReference>
<dbReference type="Pfam" id="PF01120">
    <property type="entry name" value="Alpha_L_fucos"/>
    <property type="match status" value="1"/>
</dbReference>
<evidence type="ECO:0000259" key="7">
    <source>
        <dbReference type="Pfam" id="PF01120"/>
    </source>
</evidence>
<sequence length="369" mass="41311">MESYLGKFVPRFNDEVARWQPQKWADLFRKAGAEYVVLTTKHHDSFLLWPSAVVNPNRQQEHQHAKRDIVGDLTRAVRRAGMEMGLYYSGGFDWSFKTCSCDPESAEYEELAYNHLEELIERYKPSVLWDDINWPGKGWTKTNRLYKLFAKYLNEVCPEGTMNARWSAVGEFKGDFSTPEYRNNDKVSAKPFEMCRGIGQSFGYNAEETPEDHMTPAEAVWLLVDVVAKNGNLLLDVGPAANGSIPWPQQRVLEGLGDWMKVNGEAIRASRPYLQAGAVAKGNCRFTAREDRVYAVLQAVEFGAPVHFKHEELMVPAAAAELLVEGRALPLALEAGGWQIPLDAAGRTAGRGSLPVVLRLRAPAAPGRQ</sequence>
<keyword evidence="4" id="KW-0732">Signal</keyword>
<evidence type="ECO:0000313" key="9">
    <source>
        <dbReference type="Proteomes" id="UP001189429"/>
    </source>
</evidence>
<dbReference type="InterPro" id="IPR000933">
    <property type="entry name" value="Glyco_hydro_29"/>
</dbReference>
<comment type="caution">
    <text evidence="8">The sequence shown here is derived from an EMBL/GenBank/DDBJ whole genome shotgun (WGS) entry which is preliminary data.</text>
</comment>
<evidence type="ECO:0000256" key="5">
    <source>
        <dbReference type="ARBA" id="ARBA00022801"/>
    </source>
</evidence>
<dbReference type="Proteomes" id="UP001189429">
    <property type="component" value="Unassembled WGS sequence"/>
</dbReference>
<evidence type="ECO:0000256" key="4">
    <source>
        <dbReference type="ARBA" id="ARBA00022729"/>
    </source>
</evidence>
<evidence type="ECO:0000256" key="1">
    <source>
        <dbReference type="ARBA" id="ARBA00004071"/>
    </source>
</evidence>
<protein>
    <recommendedName>
        <fullName evidence="3">alpha-L-fucosidase</fullName>
        <ecNumber evidence="3">3.2.1.51</ecNumber>
    </recommendedName>
</protein>
<name>A0ABN9X564_9DINO</name>
<evidence type="ECO:0000313" key="8">
    <source>
        <dbReference type="EMBL" id="CAK0892830.1"/>
    </source>
</evidence>
<comment type="function">
    <text evidence="1">Alpha-L-fucosidase is responsible for hydrolyzing the alpha-1,6-linked fucose joined to the reducing-end N-acetylglucosamine of the carbohydrate moieties of glycoproteins.</text>
</comment>
<comment type="similarity">
    <text evidence="2">Belongs to the glycosyl hydrolase 29 family.</text>
</comment>
<feature type="domain" description="Glycoside hydrolase family 29 N-terminal" evidence="7">
    <location>
        <begin position="7"/>
        <end position="265"/>
    </location>
</feature>
<reference evidence="8" key="1">
    <citation type="submission" date="2023-10" db="EMBL/GenBank/DDBJ databases">
        <authorList>
            <person name="Chen Y."/>
            <person name="Shah S."/>
            <person name="Dougan E. K."/>
            <person name="Thang M."/>
            <person name="Chan C."/>
        </authorList>
    </citation>
    <scope>NUCLEOTIDE SEQUENCE [LARGE SCALE GENOMIC DNA]</scope>
</reference>
<dbReference type="SMART" id="SM00812">
    <property type="entry name" value="Alpha_L_fucos"/>
    <property type="match status" value="1"/>
</dbReference>
<dbReference type="PANTHER" id="PTHR10030">
    <property type="entry name" value="ALPHA-L-FUCOSIDASE"/>
    <property type="match status" value="1"/>
</dbReference>
<evidence type="ECO:0000256" key="3">
    <source>
        <dbReference type="ARBA" id="ARBA00012662"/>
    </source>
</evidence>
<keyword evidence="6" id="KW-0326">Glycosidase</keyword>
<evidence type="ECO:0000256" key="2">
    <source>
        <dbReference type="ARBA" id="ARBA00007951"/>
    </source>
</evidence>